<dbReference type="PANTHER" id="PTHR33204:SF18">
    <property type="entry name" value="TRANSCRIPTIONAL REGULATORY PROTEIN"/>
    <property type="match status" value="1"/>
</dbReference>
<keyword evidence="3" id="KW-0804">Transcription</keyword>
<dbReference type="EMBL" id="JBHSQO010000010">
    <property type="protein sequence ID" value="MFC6090030.1"/>
    <property type="molecule type" value="Genomic_DNA"/>
</dbReference>
<reference evidence="7" key="1">
    <citation type="journal article" date="2019" name="Int. J. Syst. Evol. Microbiol.">
        <title>The Global Catalogue of Microorganisms (GCM) 10K type strain sequencing project: providing services to taxonomists for standard genome sequencing and annotation.</title>
        <authorList>
            <consortium name="The Broad Institute Genomics Platform"/>
            <consortium name="The Broad Institute Genome Sequencing Center for Infectious Disease"/>
            <person name="Wu L."/>
            <person name="Ma J."/>
        </authorList>
    </citation>
    <scope>NUCLEOTIDE SEQUENCE [LARGE SCALE GENOMIC DNA]</scope>
    <source>
        <strain evidence="7">CGMCC 4.7246</strain>
    </source>
</reference>
<dbReference type="PROSITE" id="PS51118">
    <property type="entry name" value="HTH_HXLR"/>
    <property type="match status" value="1"/>
</dbReference>
<dbReference type="Pfam" id="PF01638">
    <property type="entry name" value="HxlR"/>
    <property type="match status" value="1"/>
</dbReference>
<proteinExistence type="predicted"/>
<evidence type="ECO:0000256" key="2">
    <source>
        <dbReference type="ARBA" id="ARBA00023125"/>
    </source>
</evidence>
<evidence type="ECO:0000313" key="6">
    <source>
        <dbReference type="EMBL" id="MFC6090030.1"/>
    </source>
</evidence>
<dbReference type="RefSeq" id="WP_380635615.1">
    <property type="nucleotide sequence ID" value="NZ_JBHSQO010000010.1"/>
</dbReference>
<protein>
    <submittedName>
        <fullName evidence="6">Winged helix-turn-helix transcriptional regulator</fullName>
    </submittedName>
</protein>
<dbReference type="Gene3D" id="1.10.10.10">
    <property type="entry name" value="Winged helix-like DNA-binding domain superfamily/Winged helix DNA-binding domain"/>
    <property type="match status" value="1"/>
</dbReference>
<keyword evidence="1" id="KW-0805">Transcription regulation</keyword>
<dbReference type="InterPro" id="IPR036390">
    <property type="entry name" value="WH_DNA-bd_sf"/>
</dbReference>
<evidence type="ECO:0000256" key="1">
    <source>
        <dbReference type="ARBA" id="ARBA00023015"/>
    </source>
</evidence>
<name>A0ABW1P3Y0_9PSEU</name>
<comment type="caution">
    <text evidence="6">The sequence shown here is derived from an EMBL/GenBank/DDBJ whole genome shotgun (WGS) entry which is preliminary data.</text>
</comment>
<feature type="region of interest" description="Disordered" evidence="4">
    <location>
        <begin position="1"/>
        <end position="22"/>
    </location>
</feature>
<evidence type="ECO:0000256" key="3">
    <source>
        <dbReference type="ARBA" id="ARBA00023163"/>
    </source>
</evidence>
<sequence>MPLRAGEGVIDVPPEDQENRRPCPLEAGLDVVGDMWSMLVVRELLVAPATEDQLLEGLPGLDRDLLAPLLDALCANGVVERGEEYRLTPLGHRLHGPLLALAHWGRTNSMR</sequence>
<feature type="domain" description="HTH hxlR-type" evidence="5">
    <location>
        <begin position="23"/>
        <end position="111"/>
    </location>
</feature>
<dbReference type="InterPro" id="IPR002577">
    <property type="entry name" value="HTH_HxlR"/>
</dbReference>
<evidence type="ECO:0000256" key="4">
    <source>
        <dbReference type="SAM" id="MobiDB-lite"/>
    </source>
</evidence>
<dbReference type="Proteomes" id="UP001596220">
    <property type="component" value="Unassembled WGS sequence"/>
</dbReference>
<gene>
    <name evidence="6" type="ORF">ACFP3R_12170</name>
</gene>
<dbReference type="SUPFAM" id="SSF46785">
    <property type="entry name" value="Winged helix' DNA-binding domain"/>
    <property type="match status" value="1"/>
</dbReference>
<keyword evidence="2" id="KW-0238">DNA-binding</keyword>
<dbReference type="InterPro" id="IPR036388">
    <property type="entry name" value="WH-like_DNA-bd_sf"/>
</dbReference>
<dbReference type="PANTHER" id="PTHR33204">
    <property type="entry name" value="TRANSCRIPTIONAL REGULATOR, MARR FAMILY"/>
    <property type="match status" value="1"/>
</dbReference>
<organism evidence="6 7">
    <name type="scientific">Saccharothrix lopnurensis</name>
    <dbReference type="NCBI Taxonomy" id="1670621"/>
    <lineage>
        <taxon>Bacteria</taxon>
        <taxon>Bacillati</taxon>
        <taxon>Actinomycetota</taxon>
        <taxon>Actinomycetes</taxon>
        <taxon>Pseudonocardiales</taxon>
        <taxon>Pseudonocardiaceae</taxon>
        <taxon>Saccharothrix</taxon>
    </lineage>
</organism>
<evidence type="ECO:0000259" key="5">
    <source>
        <dbReference type="PROSITE" id="PS51118"/>
    </source>
</evidence>
<evidence type="ECO:0000313" key="7">
    <source>
        <dbReference type="Proteomes" id="UP001596220"/>
    </source>
</evidence>
<accession>A0ABW1P3Y0</accession>
<keyword evidence="7" id="KW-1185">Reference proteome</keyword>